<dbReference type="GO" id="GO:0005886">
    <property type="term" value="C:plasma membrane"/>
    <property type="evidence" value="ECO:0007669"/>
    <property type="project" value="InterPro"/>
</dbReference>
<sequence length="195" mass="21578">MRWHGFDRAGRCVIMSALLAIGLDGCRGKPNSAPSEAEIRIPDQEARDFALTESSVGKKSWTLRASYAAMYNDRNLVDAQTVRIEFFNDKGETYSTLVADQGLVHQRTNDLEARGHVKIVTTSGVKLETDSLRWMNNTGKIVSDAFVKVTRKSDVVTGWGFESDANLDHFHLSREVHAEVREMEGTAAGDSGSSR</sequence>
<dbReference type="InterPro" id="IPR010664">
    <property type="entry name" value="LipoPS_assembly_LptC-rel"/>
</dbReference>
<dbReference type="Pfam" id="PF06835">
    <property type="entry name" value="LptC"/>
    <property type="match status" value="1"/>
</dbReference>
<protein>
    <submittedName>
        <fullName evidence="6">LPS export ABC transporter periplasmic protein LptC</fullName>
    </submittedName>
</protein>
<gene>
    <name evidence="6" type="primary">lptC</name>
    <name evidence="6" type="ORF">E6K79_00415</name>
</gene>
<evidence type="ECO:0000313" key="6">
    <source>
        <dbReference type="EMBL" id="TMQ67240.1"/>
    </source>
</evidence>
<keyword evidence="1" id="KW-1003">Cell membrane</keyword>
<keyword evidence="2" id="KW-0997">Cell inner membrane</keyword>
<dbReference type="GO" id="GO:0030288">
    <property type="term" value="C:outer membrane-bounded periplasmic space"/>
    <property type="evidence" value="ECO:0007669"/>
    <property type="project" value="TreeGrafter"/>
</dbReference>
<evidence type="ECO:0000256" key="2">
    <source>
        <dbReference type="ARBA" id="ARBA00022519"/>
    </source>
</evidence>
<dbReference type="PANTHER" id="PTHR37481:SF1">
    <property type="entry name" value="LIPOPOLYSACCHARIDE EXPORT SYSTEM PROTEIN LPTC"/>
    <property type="match status" value="1"/>
</dbReference>
<keyword evidence="5" id="KW-0472">Membrane</keyword>
<accession>A0A538TUD8</accession>
<dbReference type="GO" id="GO:0017089">
    <property type="term" value="F:glycolipid transfer activity"/>
    <property type="evidence" value="ECO:0007669"/>
    <property type="project" value="TreeGrafter"/>
</dbReference>
<dbReference type="AlphaFoldDB" id="A0A538TUD8"/>
<evidence type="ECO:0000313" key="7">
    <source>
        <dbReference type="Proteomes" id="UP000317691"/>
    </source>
</evidence>
<comment type="caution">
    <text evidence="6">The sequence shown here is derived from an EMBL/GenBank/DDBJ whole genome shotgun (WGS) entry which is preliminary data.</text>
</comment>
<dbReference type="Proteomes" id="UP000317691">
    <property type="component" value="Unassembled WGS sequence"/>
</dbReference>
<dbReference type="NCBIfam" id="TIGR04409">
    <property type="entry name" value="LptC_YrbK"/>
    <property type="match status" value="1"/>
</dbReference>
<dbReference type="EMBL" id="VBOZ01000002">
    <property type="protein sequence ID" value="TMQ67240.1"/>
    <property type="molecule type" value="Genomic_DNA"/>
</dbReference>
<evidence type="ECO:0000256" key="5">
    <source>
        <dbReference type="ARBA" id="ARBA00023136"/>
    </source>
</evidence>
<organism evidence="6 7">
    <name type="scientific">Eiseniibacteriota bacterium</name>
    <dbReference type="NCBI Taxonomy" id="2212470"/>
    <lineage>
        <taxon>Bacteria</taxon>
        <taxon>Candidatus Eiseniibacteriota</taxon>
    </lineage>
</organism>
<dbReference type="InterPro" id="IPR026265">
    <property type="entry name" value="LptC"/>
</dbReference>
<dbReference type="GO" id="GO:0015221">
    <property type="term" value="F:lipopolysaccharide transmembrane transporter activity"/>
    <property type="evidence" value="ECO:0007669"/>
    <property type="project" value="InterPro"/>
</dbReference>
<dbReference type="Gene3D" id="2.60.450.10">
    <property type="entry name" value="Lipopolysaccharide (LPS) transport protein A like domain"/>
    <property type="match status" value="1"/>
</dbReference>
<evidence type="ECO:0000256" key="4">
    <source>
        <dbReference type="ARBA" id="ARBA00022989"/>
    </source>
</evidence>
<dbReference type="InterPro" id="IPR052363">
    <property type="entry name" value="LPS_export_LptC"/>
</dbReference>
<keyword evidence="3" id="KW-0812">Transmembrane</keyword>
<evidence type="ECO:0000256" key="3">
    <source>
        <dbReference type="ARBA" id="ARBA00022692"/>
    </source>
</evidence>
<dbReference type="PANTHER" id="PTHR37481">
    <property type="entry name" value="LIPOPOLYSACCHARIDE EXPORT SYSTEM PROTEIN LPTC"/>
    <property type="match status" value="1"/>
</dbReference>
<name>A0A538TUD8_UNCEI</name>
<reference evidence="6 7" key="1">
    <citation type="journal article" date="2019" name="Nat. Microbiol.">
        <title>Mediterranean grassland soil C-N compound turnover is dependent on rainfall and depth, and is mediated by genomically divergent microorganisms.</title>
        <authorList>
            <person name="Diamond S."/>
            <person name="Andeer P.F."/>
            <person name="Li Z."/>
            <person name="Crits-Christoph A."/>
            <person name="Burstein D."/>
            <person name="Anantharaman K."/>
            <person name="Lane K.R."/>
            <person name="Thomas B.C."/>
            <person name="Pan C."/>
            <person name="Northen T.R."/>
            <person name="Banfield J.F."/>
        </authorList>
    </citation>
    <scope>NUCLEOTIDE SEQUENCE [LARGE SCALE GENOMIC DNA]</scope>
    <source>
        <strain evidence="6">WS_9</strain>
    </source>
</reference>
<keyword evidence="4" id="KW-1133">Transmembrane helix</keyword>
<proteinExistence type="predicted"/>
<evidence type="ECO:0000256" key="1">
    <source>
        <dbReference type="ARBA" id="ARBA00022475"/>
    </source>
</evidence>